<dbReference type="AlphaFoldDB" id="A0A830F756"/>
<dbReference type="PANTHER" id="PTHR10151">
    <property type="entry name" value="ECTONUCLEOTIDE PYROPHOSPHATASE/PHOSPHODIESTERASE"/>
    <property type="match status" value="1"/>
</dbReference>
<protein>
    <submittedName>
        <fullName evidence="1">Phosphodiesterase</fullName>
    </submittedName>
</protein>
<gene>
    <name evidence="1" type="ORF">GCM10009067_38350</name>
</gene>
<dbReference type="Pfam" id="PF01663">
    <property type="entry name" value="Phosphodiest"/>
    <property type="match status" value="1"/>
</dbReference>
<proteinExistence type="predicted"/>
<accession>A0A830F756</accession>
<dbReference type="GO" id="GO:0016787">
    <property type="term" value="F:hydrolase activity"/>
    <property type="evidence" value="ECO:0007669"/>
    <property type="project" value="UniProtKB-ARBA"/>
</dbReference>
<dbReference type="SUPFAM" id="SSF53649">
    <property type="entry name" value="Alkaline phosphatase-like"/>
    <property type="match status" value="1"/>
</dbReference>
<reference evidence="1" key="2">
    <citation type="submission" date="2020-09" db="EMBL/GenBank/DDBJ databases">
        <authorList>
            <person name="Sun Q."/>
            <person name="Ohkuma M."/>
        </authorList>
    </citation>
    <scope>NUCLEOTIDE SEQUENCE</scope>
    <source>
        <strain evidence="1">JCM 19018</strain>
    </source>
</reference>
<name>A0A830F756_9EURY</name>
<evidence type="ECO:0000313" key="1">
    <source>
        <dbReference type="EMBL" id="GGK82397.1"/>
    </source>
</evidence>
<comment type="caution">
    <text evidence="1">The sequence shown here is derived from an EMBL/GenBank/DDBJ whole genome shotgun (WGS) entry which is preliminary data.</text>
</comment>
<dbReference type="InterPro" id="IPR017850">
    <property type="entry name" value="Alkaline_phosphatase_core_sf"/>
</dbReference>
<dbReference type="Gene3D" id="3.40.720.10">
    <property type="entry name" value="Alkaline Phosphatase, subunit A"/>
    <property type="match status" value="1"/>
</dbReference>
<dbReference type="EMBL" id="BMPD01000009">
    <property type="protein sequence ID" value="GGK82397.1"/>
    <property type="molecule type" value="Genomic_DNA"/>
</dbReference>
<organism evidence="1 2">
    <name type="scientific">Haloarcula sebkhae</name>
    <dbReference type="NCBI Taxonomy" id="932660"/>
    <lineage>
        <taxon>Archaea</taxon>
        <taxon>Methanobacteriati</taxon>
        <taxon>Methanobacteriota</taxon>
        <taxon>Stenosarchaea group</taxon>
        <taxon>Halobacteria</taxon>
        <taxon>Halobacteriales</taxon>
        <taxon>Haloarculaceae</taxon>
        <taxon>Haloarcula</taxon>
    </lineage>
</organism>
<sequence length="419" mass="45687">MLQTEIEGYLREQYQEGTALYPAYDDYCFANIPGTAASVLNVDVGPTLPNDVFGNIEPSAEHVVVILLDGLGWKRWQRDSDDPVVSSVSEQGVVTPLTSIVPSATVSAITTIHTARPAGTHGVFGRSSYIPPHNSIVHSFSFSEHTNTSAASSTPSFPPRDLITADPIYPRLEQAGVRTQIIQPAPTLGTNYANVAFRGATQMPVEGPAETAAKLREVLESATAQTYTYVYLPQIDTVTHDQGQDSEAYHRTLADITRPFKRELGEKLDAETAADTLVFVTADHGMIDMEPGPPGCLDLRDIEAVYDNLRRVNGVPGIYGAQQMTHLLVDPETQDTVITALERENVDVYLRKTIEDGRFFGGGSAVEQRCGDLVITHRDHKLIHDWAESVIPTIGQHGGLRPGEMLIPFGVIRGSKLKT</sequence>
<dbReference type="Proteomes" id="UP000614221">
    <property type="component" value="Unassembled WGS sequence"/>
</dbReference>
<dbReference type="PANTHER" id="PTHR10151:SF120">
    <property type="entry name" value="BIS(5'-ADENOSYL)-TRIPHOSPHATASE"/>
    <property type="match status" value="1"/>
</dbReference>
<dbReference type="InterPro" id="IPR002591">
    <property type="entry name" value="Phosphodiest/P_Trfase"/>
</dbReference>
<dbReference type="OrthoDB" id="33550at2157"/>
<evidence type="ECO:0000313" key="2">
    <source>
        <dbReference type="Proteomes" id="UP000614221"/>
    </source>
</evidence>
<reference evidence="1" key="1">
    <citation type="journal article" date="2014" name="Int. J. Syst. Evol. Microbiol.">
        <title>Complete genome sequence of Corynebacterium casei LMG S-19264T (=DSM 44701T), isolated from a smear-ripened cheese.</title>
        <authorList>
            <consortium name="US DOE Joint Genome Institute (JGI-PGF)"/>
            <person name="Walter F."/>
            <person name="Albersmeier A."/>
            <person name="Kalinowski J."/>
            <person name="Ruckert C."/>
        </authorList>
    </citation>
    <scope>NUCLEOTIDE SEQUENCE</scope>
    <source>
        <strain evidence="1">JCM 19018</strain>
    </source>
</reference>